<protein>
    <submittedName>
        <fullName evidence="1">Uncharacterized protein</fullName>
    </submittedName>
</protein>
<reference evidence="1" key="1">
    <citation type="journal article" date="2019" name="Sci. Rep.">
        <title>Draft genome of Tanacetum cinerariifolium, the natural source of mosquito coil.</title>
        <authorList>
            <person name="Yamashiro T."/>
            <person name="Shiraishi A."/>
            <person name="Satake H."/>
            <person name="Nakayama K."/>
        </authorList>
    </citation>
    <scope>NUCLEOTIDE SEQUENCE</scope>
</reference>
<name>A0A699I5X5_TANCI</name>
<sequence length="242" mass="27606">MFKILKPINIGSLENSHHEMQHQNDVNKIRAERLAHTANPLALVDHQQQLYHPLNHIAHYTHNSLTKSQQLATINKGKAIVNSSTPTYDQEPVMVAKDDEILKDKEIDNIIDLISLSFKKIHKPTNNNFRTSLKTIRANQDNTLRINRGTRYDNQMVVNVAGVRENVEKADWRDDTDDEPDDQELEAHNMYMAQIQEVTLDAADNLDPSLMLSHCRRITEILPDVQAPGEINCAYQGDEPDS</sequence>
<evidence type="ECO:0000313" key="1">
    <source>
        <dbReference type="EMBL" id="GEZ19232.1"/>
    </source>
</evidence>
<accession>A0A699I5X5</accession>
<dbReference type="AlphaFoldDB" id="A0A699I5X5"/>
<comment type="caution">
    <text evidence="1">The sequence shown here is derived from an EMBL/GenBank/DDBJ whole genome shotgun (WGS) entry which is preliminary data.</text>
</comment>
<dbReference type="EMBL" id="BKCJ010250742">
    <property type="protein sequence ID" value="GEZ19232.1"/>
    <property type="molecule type" value="Genomic_DNA"/>
</dbReference>
<gene>
    <name evidence="1" type="ORF">Tci_491205</name>
</gene>
<organism evidence="1">
    <name type="scientific">Tanacetum cinerariifolium</name>
    <name type="common">Dalmatian daisy</name>
    <name type="synonym">Chrysanthemum cinerariifolium</name>
    <dbReference type="NCBI Taxonomy" id="118510"/>
    <lineage>
        <taxon>Eukaryota</taxon>
        <taxon>Viridiplantae</taxon>
        <taxon>Streptophyta</taxon>
        <taxon>Embryophyta</taxon>
        <taxon>Tracheophyta</taxon>
        <taxon>Spermatophyta</taxon>
        <taxon>Magnoliopsida</taxon>
        <taxon>eudicotyledons</taxon>
        <taxon>Gunneridae</taxon>
        <taxon>Pentapetalae</taxon>
        <taxon>asterids</taxon>
        <taxon>campanulids</taxon>
        <taxon>Asterales</taxon>
        <taxon>Asteraceae</taxon>
        <taxon>Asteroideae</taxon>
        <taxon>Anthemideae</taxon>
        <taxon>Anthemidinae</taxon>
        <taxon>Tanacetum</taxon>
    </lineage>
</organism>
<proteinExistence type="predicted"/>